<reference evidence="1" key="1">
    <citation type="submission" date="2020-07" db="EMBL/GenBank/DDBJ databases">
        <authorList>
            <person name="Tarantini F.S."/>
            <person name="Hong K.W."/>
            <person name="Chan K.G."/>
        </authorList>
    </citation>
    <scope>NUCLEOTIDE SEQUENCE</scope>
    <source>
        <strain evidence="1">32-07</strain>
    </source>
</reference>
<evidence type="ECO:0000313" key="1">
    <source>
        <dbReference type="EMBL" id="QXJ25951.1"/>
    </source>
</evidence>
<evidence type="ECO:0000313" key="2">
    <source>
        <dbReference type="Proteomes" id="UP001049518"/>
    </source>
</evidence>
<protein>
    <submittedName>
        <fullName evidence="1">Uncharacterized protein</fullName>
    </submittedName>
</protein>
<organism evidence="1 2">
    <name type="scientific">Actinomadura graeca</name>
    <dbReference type="NCBI Taxonomy" id="2750812"/>
    <lineage>
        <taxon>Bacteria</taxon>
        <taxon>Bacillati</taxon>
        <taxon>Actinomycetota</taxon>
        <taxon>Actinomycetes</taxon>
        <taxon>Streptosporangiales</taxon>
        <taxon>Thermomonosporaceae</taxon>
        <taxon>Actinomadura</taxon>
    </lineage>
</organism>
<dbReference type="Proteomes" id="UP001049518">
    <property type="component" value="Chromosome"/>
</dbReference>
<gene>
    <name evidence="1" type="ORF">AGRA3207_007520</name>
</gene>
<proteinExistence type="predicted"/>
<dbReference type="EMBL" id="CP059572">
    <property type="protein sequence ID" value="QXJ25951.1"/>
    <property type="molecule type" value="Genomic_DNA"/>
</dbReference>
<name>A0ABX8R4F0_9ACTN</name>
<dbReference type="RefSeq" id="WP_231332164.1">
    <property type="nucleotide sequence ID" value="NZ_CP059572.1"/>
</dbReference>
<accession>A0ABX8R4F0</accession>
<sequence length="65" mass="7319">MPNQHTFEAAGNVTVVIAVITEEHADHGDTDVSYPRIYVNEAVVHEHRRPVRAIVAHRDEPVVRP</sequence>
<keyword evidence="2" id="KW-1185">Reference proteome</keyword>